<feature type="binding site" evidence="8">
    <location>
        <position position="162"/>
    </location>
    <ligand>
        <name>ATP</name>
        <dbReference type="ChEBI" id="CHEBI:30616"/>
    </ligand>
</feature>
<feature type="domain" description="Chromosomal replication initiator DnaA C-terminal" evidence="13">
    <location>
        <begin position="363"/>
        <end position="432"/>
    </location>
</feature>
<dbReference type="PANTHER" id="PTHR30050:SF2">
    <property type="entry name" value="CHROMOSOMAL REPLICATION INITIATOR PROTEIN DNAA"/>
    <property type="match status" value="1"/>
</dbReference>
<dbReference type="SMART" id="SM00760">
    <property type="entry name" value="Bac_DnaA_C"/>
    <property type="match status" value="1"/>
</dbReference>
<comment type="caution">
    <text evidence="14">The sequence shown here is derived from an EMBL/GenBank/DDBJ whole genome shotgun (WGS) entry which is preliminary data.</text>
</comment>
<dbReference type="AlphaFoldDB" id="A0A0G0UNI6"/>
<dbReference type="HAMAP" id="MF_00377">
    <property type="entry name" value="DnaA_bact"/>
    <property type="match status" value="1"/>
</dbReference>
<evidence type="ECO:0000256" key="2">
    <source>
        <dbReference type="ARBA" id="ARBA00022490"/>
    </source>
</evidence>
<evidence type="ECO:0000256" key="3">
    <source>
        <dbReference type="ARBA" id="ARBA00022705"/>
    </source>
</evidence>
<evidence type="ECO:0000256" key="9">
    <source>
        <dbReference type="NCBIfam" id="TIGR00362"/>
    </source>
</evidence>
<proteinExistence type="inferred from homology"/>
<dbReference type="InterPro" id="IPR003593">
    <property type="entry name" value="AAA+_ATPase"/>
</dbReference>
<dbReference type="EMBL" id="LCAL01000015">
    <property type="protein sequence ID" value="KKR90323.1"/>
    <property type="molecule type" value="Genomic_DNA"/>
</dbReference>
<keyword evidence="2 8" id="KW-0963">Cytoplasm</keyword>
<dbReference type="GO" id="GO:0005524">
    <property type="term" value="F:ATP binding"/>
    <property type="evidence" value="ECO:0007669"/>
    <property type="project" value="UniProtKB-UniRule"/>
</dbReference>
<dbReference type="GO" id="GO:0008289">
    <property type="term" value="F:lipid binding"/>
    <property type="evidence" value="ECO:0007669"/>
    <property type="project" value="UniProtKB-KW"/>
</dbReference>
<name>A0A0G0UNI6_9BACT</name>
<keyword evidence="7 8" id="KW-0238">DNA-binding</keyword>
<comment type="caution">
    <text evidence="8">Lacks conserved residue(s) required for the propagation of feature annotation.</text>
</comment>
<dbReference type="InterPro" id="IPR024633">
    <property type="entry name" value="DnaA_N_dom"/>
</dbReference>
<keyword evidence="6 8" id="KW-0446">Lipid-binding</keyword>
<dbReference type="Pfam" id="PF00308">
    <property type="entry name" value="Bac_DnaA"/>
    <property type="match status" value="1"/>
</dbReference>
<feature type="binding site" evidence="8">
    <location>
        <position position="165"/>
    </location>
    <ligand>
        <name>ATP</name>
        <dbReference type="ChEBI" id="CHEBI:30616"/>
    </ligand>
</feature>
<dbReference type="SMART" id="SM00382">
    <property type="entry name" value="AAA"/>
    <property type="match status" value="1"/>
</dbReference>
<evidence type="ECO:0000256" key="4">
    <source>
        <dbReference type="ARBA" id="ARBA00022741"/>
    </source>
</evidence>
<dbReference type="NCBIfam" id="TIGR00362">
    <property type="entry name" value="DnaA"/>
    <property type="match status" value="1"/>
</dbReference>
<comment type="subcellular location">
    <subcellularLocation>
        <location evidence="8">Cytoplasm</location>
    </subcellularLocation>
</comment>
<feature type="binding site" evidence="8">
    <location>
        <position position="164"/>
    </location>
    <ligand>
        <name>ATP</name>
        <dbReference type="ChEBI" id="CHEBI:30616"/>
    </ligand>
</feature>
<dbReference type="InterPro" id="IPR010921">
    <property type="entry name" value="Trp_repressor/repl_initiator"/>
</dbReference>
<dbReference type="PATRIC" id="fig|1618593.3.peg.314"/>
<evidence type="ECO:0000259" key="12">
    <source>
        <dbReference type="SMART" id="SM00382"/>
    </source>
</evidence>
<dbReference type="PROSITE" id="PS01008">
    <property type="entry name" value="DNAA"/>
    <property type="match status" value="1"/>
</dbReference>
<evidence type="ECO:0000256" key="6">
    <source>
        <dbReference type="ARBA" id="ARBA00023121"/>
    </source>
</evidence>
<feature type="domain" description="AAA+ ATPase" evidence="12">
    <location>
        <begin position="151"/>
        <end position="279"/>
    </location>
</feature>
<dbReference type="CDD" id="cd00009">
    <property type="entry name" value="AAA"/>
    <property type="match status" value="1"/>
</dbReference>
<evidence type="ECO:0000256" key="5">
    <source>
        <dbReference type="ARBA" id="ARBA00022840"/>
    </source>
</evidence>
<comment type="function">
    <text evidence="8 10">Plays an essential role in the initiation and regulation of chromosomal replication. ATP-DnaA binds to the origin of replication (oriC) to initiate formation of the DNA replication initiation complex once per cell cycle. Binds the DnaA box (a 9 base pair repeat at the origin) and separates the double-stranded (ds)DNA. Forms a right-handed helical filament on oriC DNA; dsDNA binds to the exterior of the filament while single-stranded (ss)DNA is stabiized in the filament's interior. The ATP-DnaA-oriC complex binds and stabilizes one strand of the AT-rich DNA unwinding element (DUE), permitting loading of DNA polymerase. After initiation quickly degrades to an ADP-DnaA complex that is not apt for DNA replication. Binds acidic phospholipids.</text>
</comment>
<dbReference type="Proteomes" id="UP000034275">
    <property type="component" value="Unassembled WGS sequence"/>
</dbReference>
<evidence type="ECO:0000256" key="11">
    <source>
        <dbReference type="RuleBase" id="RU004227"/>
    </source>
</evidence>
<sequence>MNNEQVWKDSLEIIKVTVSPAIFSTWFSQTHLVSMEDLSEKAIVEVGCPTSFAKNTIESRYFGLIQDSLSKVMGKKCDLSFIVKSNPKSVNTVEEQNSPLFSVEKDENNTLETLQKARIRPSFTFENFAVSSSNQMAHAAAEAVSRDLGSAYNPLFIWGGVGVGKTHLMVSVGNYVLRKNSNKKVLFCTGEDFTNDIVEGIRNKTTQAFRNKYRKLDLLLIDDIQFIAGKDTIQEEFFHTFNAVTSVGGQIILTSDRPPSEISKLEERLRSRFEAGLIVDIAQPDFELRCAITQIKAREKGVDINSEQVQMIAANSESARKIEGILTRILTEIHIKNVVVTNELIGSMFSKSLETSGKVMRSTPDEVVDVVSKYFQVGKRILLGESRARPIARPRQILMYLLRTHLGIPLEEIGRVVGGRDHTTVMHAVEKISELATADVQIREDILKIKRMV</sequence>
<feature type="binding site" evidence="8">
    <location>
        <position position="166"/>
    </location>
    <ligand>
        <name>ATP</name>
        <dbReference type="ChEBI" id="CHEBI:30616"/>
    </ligand>
</feature>
<evidence type="ECO:0000259" key="13">
    <source>
        <dbReference type="SMART" id="SM00760"/>
    </source>
</evidence>
<dbReference type="PANTHER" id="PTHR30050">
    <property type="entry name" value="CHROMOSOMAL REPLICATION INITIATOR PROTEIN DNAA"/>
    <property type="match status" value="1"/>
</dbReference>
<comment type="domain">
    <text evidence="8">Domain I is involved in oligomerization and binding regulators, domain II is flexibile and of varying length in different bacteria, domain III forms the AAA+ region, while domain IV binds dsDNA.</text>
</comment>
<evidence type="ECO:0000313" key="14">
    <source>
        <dbReference type="EMBL" id="KKR90323.1"/>
    </source>
</evidence>
<dbReference type="InterPro" id="IPR020591">
    <property type="entry name" value="Chromosome_initiator_DnaA-like"/>
</dbReference>
<dbReference type="GO" id="GO:0003688">
    <property type="term" value="F:DNA replication origin binding"/>
    <property type="evidence" value="ECO:0007669"/>
    <property type="project" value="UniProtKB-UniRule"/>
</dbReference>
<comment type="similarity">
    <text evidence="1 8 11">Belongs to the DnaA family.</text>
</comment>
<feature type="region of interest" description="Domain I, interacts with DnaA modulators" evidence="8">
    <location>
        <begin position="1"/>
        <end position="113"/>
    </location>
</feature>
<gene>
    <name evidence="8" type="primary">dnaA</name>
    <name evidence="14" type="ORF">UU39_C0015G0008</name>
</gene>
<protein>
    <recommendedName>
        <fullName evidence="8 9">Chromosomal replication initiator protein DnaA</fullName>
    </recommendedName>
</protein>
<evidence type="ECO:0000256" key="10">
    <source>
        <dbReference type="RuleBase" id="RU000577"/>
    </source>
</evidence>
<comment type="subunit">
    <text evidence="8">Oligomerizes as a right-handed, spiral filament on DNA at oriC.</text>
</comment>
<dbReference type="Gene3D" id="3.40.50.300">
    <property type="entry name" value="P-loop containing nucleotide triphosphate hydrolases"/>
    <property type="match status" value="1"/>
</dbReference>
<accession>A0A0G0UNI6</accession>
<dbReference type="CDD" id="cd06571">
    <property type="entry name" value="Bac_DnaA_C"/>
    <property type="match status" value="1"/>
</dbReference>
<keyword evidence="5 8" id="KW-0067">ATP-binding</keyword>
<dbReference type="GO" id="GO:0005886">
    <property type="term" value="C:plasma membrane"/>
    <property type="evidence" value="ECO:0007669"/>
    <property type="project" value="TreeGrafter"/>
</dbReference>
<keyword evidence="3 8" id="KW-0235">DNA replication</keyword>
<dbReference type="GO" id="GO:0006270">
    <property type="term" value="P:DNA replication initiation"/>
    <property type="evidence" value="ECO:0007669"/>
    <property type="project" value="UniProtKB-UniRule"/>
</dbReference>
<dbReference type="InterPro" id="IPR013159">
    <property type="entry name" value="DnaA_C"/>
</dbReference>
<dbReference type="InterPro" id="IPR001957">
    <property type="entry name" value="Chromosome_initiator_DnaA"/>
</dbReference>
<dbReference type="Gene3D" id="3.30.300.180">
    <property type="match status" value="1"/>
</dbReference>
<dbReference type="InterPro" id="IPR018312">
    <property type="entry name" value="Chromosome_initiator_DnaA_CS"/>
</dbReference>
<keyword evidence="4 8" id="KW-0547">Nucleotide-binding</keyword>
<dbReference type="FunFam" id="3.40.50.300:FF:000668">
    <property type="entry name" value="Chromosomal replication initiator protein DnaA"/>
    <property type="match status" value="1"/>
</dbReference>
<evidence type="ECO:0000256" key="8">
    <source>
        <dbReference type="HAMAP-Rule" id="MF_00377"/>
    </source>
</evidence>
<organism evidence="14 15">
    <name type="scientific">Candidatus Woesebacteria bacterium GW2011_GWD1_41_12</name>
    <dbReference type="NCBI Taxonomy" id="1618593"/>
    <lineage>
        <taxon>Bacteria</taxon>
        <taxon>Candidatus Woeseibacteriota</taxon>
    </lineage>
</organism>
<dbReference type="SUPFAM" id="SSF48295">
    <property type="entry name" value="TrpR-like"/>
    <property type="match status" value="1"/>
</dbReference>
<dbReference type="Pfam" id="PF11638">
    <property type="entry name" value="DnaA_N"/>
    <property type="match status" value="1"/>
</dbReference>
<dbReference type="InterPro" id="IPR038454">
    <property type="entry name" value="DnaA_N_sf"/>
</dbReference>
<evidence type="ECO:0000256" key="1">
    <source>
        <dbReference type="ARBA" id="ARBA00006583"/>
    </source>
</evidence>
<dbReference type="InterPro" id="IPR013317">
    <property type="entry name" value="DnaA_dom"/>
</dbReference>
<dbReference type="Pfam" id="PF08299">
    <property type="entry name" value="Bac_DnaA_C"/>
    <property type="match status" value="1"/>
</dbReference>
<dbReference type="Gene3D" id="1.10.8.60">
    <property type="match status" value="1"/>
</dbReference>
<evidence type="ECO:0000313" key="15">
    <source>
        <dbReference type="Proteomes" id="UP000034275"/>
    </source>
</evidence>
<dbReference type="InterPro" id="IPR027417">
    <property type="entry name" value="P-loop_NTPase"/>
</dbReference>
<reference evidence="14 15" key="1">
    <citation type="journal article" date="2015" name="Nature">
        <title>rRNA introns, odd ribosomes, and small enigmatic genomes across a large radiation of phyla.</title>
        <authorList>
            <person name="Brown C.T."/>
            <person name="Hug L.A."/>
            <person name="Thomas B.C."/>
            <person name="Sharon I."/>
            <person name="Castelle C.J."/>
            <person name="Singh A."/>
            <person name="Wilkins M.J."/>
            <person name="Williams K.H."/>
            <person name="Banfield J.F."/>
        </authorList>
    </citation>
    <scope>NUCLEOTIDE SEQUENCE [LARGE SCALE GENOMIC DNA]</scope>
</reference>
<dbReference type="PRINTS" id="PR00051">
    <property type="entry name" value="DNAA"/>
</dbReference>
<evidence type="ECO:0000256" key="7">
    <source>
        <dbReference type="ARBA" id="ARBA00023125"/>
    </source>
</evidence>
<dbReference type="GO" id="GO:0006275">
    <property type="term" value="P:regulation of DNA replication"/>
    <property type="evidence" value="ECO:0007669"/>
    <property type="project" value="UniProtKB-UniRule"/>
</dbReference>
<dbReference type="GO" id="GO:0005737">
    <property type="term" value="C:cytoplasm"/>
    <property type="evidence" value="ECO:0007669"/>
    <property type="project" value="UniProtKB-SubCell"/>
</dbReference>
<feature type="region of interest" description="Domain IV, binds dsDNA" evidence="8">
    <location>
        <begin position="334"/>
        <end position="453"/>
    </location>
</feature>
<dbReference type="Gene3D" id="1.10.1750.10">
    <property type="match status" value="1"/>
</dbReference>
<dbReference type="SUPFAM" id="SSF52540">
    <property type="entry name" value="P-loop containing nucleoside triphosphate hydrolases"/>
    <property type="match status" value="1"/>
</dbReference>